<reference evidence="1 2" key="1">
    <citation type="journal article" date="2017" name="ISME J.">
        <title>Energy and carbon metabolisms in a deep terrestrial subsurface fluid microbial community.</title>
        <authorList>
            <person name="Momper L."/>
            <person name="Jungbluth S.P."/>
            <person name="Lee M.D."/>
            <person name="Amend J.P."/>
        </authorList>
    </citation>
    <scope>NUCLEOTIDE SEQUENCE [LARGE SCALE GENOMIC DNA]</scope>
    <source>
        <strain evidence="1">SURF_26</strain>
    </source>
</reference>
<sequence>MRYNKRPLTFEEQADLLLSRGLQADRERLITTLQNVNYYRLSGYLYPYRQPDDTFKKDTTFQTVWRHYTFDRRLRLIVMDAIERVEISVRTQLIYILTHKTGAFGYAQSKNFPGLNKLDHSRLIDTIKHEVARSKETFVIHFQQKYGDTHNVLPMWMSGEIMSFGCTLTIYNGVSDDIKKAVASYYKVPEKVLTSWLKTLNVIRNICAHHSRLWNRVLGVKPLIPRKNKYPEWHEPVQITQERVFSILTIFSYLLEIIAPHTRWRNRLMDLFDEYPEISRLNMGFPEGWTDSVFWKSKS</sequence>
<dbReference type="PIRSF" id="PIRSF034934">
    <property type="entry name" value="AbiF_AbiD"/>
    <property type="match status" value="1"/>
</dbReference>
<dbReference type="InterPro" id="IPR017034">
    <property type="entry name" value="Abi_system_AbiD/AbiF"/>
</dbReference>
<evidence type="ECO:0000313" key="1">
    <source>
        <dbReference type="EMBL" id="RJP60169.1"/>
    </source>
</evidence>
<organism evidence="1 2">
    <name type="scientific">Candidatus Auribacter fodinae</name>
    <dbReference type="NCBI Taxonomy" id="2093366"/>
    <lineage>
        <taxon>Bacteria</taxon>
        <taxon>Pseudomonadati</taxon>
        <taxon>Candidatus Auribacterota</taxon>
        <taxon>Candidatus Auribacteria</taxon>
        <taxon>Candidatus Auribacterales</taxon>
        <taxon>Candidatus Auribacteraceae</taxon>
        <taxon>Candidatus Auribacter</taxon>
    </lineage>
</organism>
<dbReference type="EMBL" id="QZJZ01000033">
    <property type="protein sequence ID" value="RJP60169.1"/>
    <property type="molecule type" value="Genomic_DNA"/>
</dbReference>
<evidence type="ECO:0000313" key="2">
    <source>
        <dbReference type="Proteomes" id="UP000266426"/>
    </source>
</evidence>
<name>A0A3A4R5B1_9BACT</name>
<accession>A0A3A4R5B1</accession>
<dbReference type="InterPro" id="IPR011664">
    <property type="entry name" value="Abi_system_AbiD/AbiF-like"/>
</dbReference>
<comment type="caution">
    <text evidence="1">The sequence shown here is derived from an EMBL/GenBank/DDBJ whole genome shotgun (WGS) entry which is preliminary data.</text>
</comment>
<dbReference type="AlphaFoldDB" id="A0A3A4R5B1"/>
<dbReference type="Proteomes" id="UP000266426">
    <property type="component" value="Unassembled WGS sequence"/>
</dbReference>
<keyword evidence="1" id="KW-0238">DNA-binding</keyword>
<dbReference type="GO" id="GO:0003677">
    <property type="term" value="F:DNA binding"/>
    <property type="evidence" value="ECO:0007669"/>
    <property type="project" value="UniProtKB-KW"/>
</dbReference>
<proteinExistence type="predicted"/>
<gene>
    <name evidence="1" type="ORF">C4541_04640</name>
</gene>
<dbReference type="Pfam" id="PF07751">
    <property type="entry name" value="Abi_2"/>
    <property type="match status" value="1"/>
</dbReference>
<protein>
    <submittedName>
        <fullName evidence="1">DNA-binding protein</fullName>
    </submittedName>
</protein>